<accession>A0A3T0N5F9</accession>
<dbReference type="Pfam" id="PF12625">
    <property type="entry name" value="Arabinose_bd"/>
    <property type="match status" value="1"/>
</dbReference>
<dbReference type="PANTHER" id="PTHR47894">
    <property type="entry name" value="HTH-TYPE TRANSCRIPTIONAL REGULATOR GADX"/>
    <property type="match status" value="1"/>
</dbReference>
<evidence type="ECO:0000256" key="3">
    <source>
        <dbReference type="ARBA" id="ARBA00023163"/>
    </source>
</evidence>
<evidence type="ECO:0000313" key="5">
    <source>
        <dbReference type="EMBL" id="AZV79237.1"/>
    </source>
</evidence>
<dbReference type="InterPro" id="IPR018062">
    <property type="entry name" value="HTH_AraC-typ_CS"/>
</dbReference>
<dbReference type="InterPro" id="IPR018060">
    <property type="entry name" value="HTH_AraC"/>
</dbReference>
<keyword evidence="2" id="KW-0238">DNA-binding</keyword>
<dbReference type="PROSITE" id="PS01124">
    <property type="entry name" value="HTH_ARAC_FAMILY_2"/>
    <property type="match status" value="1"/>
</dbReference>
<gene>
    <name evidence="5" type="ORF">EBB79_16025</name>
</gene>
<dbReference type="Proteomes" id="UP000283063">
    <property type="component" value="Chromosome"/>
</dbReference>
<organism evidence="5 6">
    <name type="scientific">Parasedimentitalea marina</name>
    <dbReference type="NCBI Taxonomy" id="2483033"/>
    <lineage>
        <taxon>Bacteria</taxon>
        <taxon>Pseudomonadati</taxon>
        <taxon>Pseudomonadota</taxon>
        <taxon>Alphaproteobacteria</taxon>
        <taxon>Rhodobacterales</taxon>
        <taxon>Paracoccaceae</taxon>
        <taxon>Parasedimentitalea</taxon>
    </lineage>
</organism>
<dbReference type="SMART" id="SM00342">
    <property type="entry name" value="HTH_ARAC"/>
    <property type="match status" value="1"/>
</dbReference>
<name>A0A3T0N5F9_9RHOB</name>
<feature type="domain" description="HTH araC/xylS-type" evidence="4">
    <location>
        <begin position="258"/>
        <end position="356"/>
    </location>
</feature>
<dbReference type="GO" id="GO:0003700">
    <property type="term" value="F:DNA-binding transcription factor activity"/>
    <property type="evidence" value="ECO:0007669"/>
    <property type="project" value="InterPro"/>
</dbReference>
<dbReference type="SUPFAM" id="SSF46689">
    <property type="entry name" value="Homeodomain-like"/>
    <property type="match status" value="1"/>
</dbReference>
<keyword evidence="6" id="KW-1185">Reference proteome</keyword>
<dbReference type="PROSITE" id="PS00041">
    <property type="entry name" value="HTH_ARAC_FAMILY_1"/>
    <property type="match status" value="1"/>
</dbReference>
<keyword evidence="3" id="KW-0804">Transcription</keyword>
<dbReference type="EMBL" id="CP033219">
    <property type="protein sequence ID" value="AZV79237.1"/>
    <property type="molecule type" value="Genomic_DNA"/>
</dbReference>
<dbReference type="GO" id="GO:0005829">
    <property type="term" value="C:cytosol"/>
    <property type="evidence" value="ECO:0007669"/>
    <property type="project" value="TreeGrafter"/>
</dbReference>
<evidence type="ECO:0000256" key="1">
    <source>
        <dbReference type="ARBA" id="ARBA00023015"/>
    </source>
</evidence>
<evidence type="ECO:0000259" key="4">
    <source>
        <dbReference type="PROSITE" id="PS01124"/>
    </source>
</evidence>
<dbReference type="OrthoDB" id="9805730at2"/>
<dbReference type="Pfam" id="PF12833">
    <property type="entry name" value="HTH_18"/>
    <property type="match status" value="1"/>
</dbReference>
<dbReference type="GO" id="GO:0000976">
    <property type="term" value="F:transcription cis-regulatory region binding"/>
    <property type="evidence" value="ECO:0007669"/>
    <property type="project" value="TreeGrafter"/>
</dbReference>
<protein>
    <submittedName>
        <fullName evidence="5">AraC family transcriptional regulator</fullName>
    </submittedName>
</protein>
<dbReference type="Gene3D" id="1.10.10.60">
    <property type="entry name" value="Homeodomain-like"/>
    <property type="match status" value="1"/>
</dbReference>
<dbReference type="InterPro" id="IPR032687">
    <property type="entry name" value="AraC-type_N"/>
</dbReference>
<sequence>MPDLAFEDHHTADVKRRPLHMAGSAEQHLAIFASMLANRLIERGFAAEDIFRGTNFDSTLLTETVPMCALSDSVQFFERAALLTKNQNLGFQFGKDQDIRRVGLICYVGLAAPTVGGFLANFARYSRVASPALEIDKSQLLDAGMIDWEYAISPSLKRRQYVEFSAASLLHTIRQFTVDRVSPRMVRFQHNRRNQIAEIEDHFGCKIEFGAASNGFTFALEDLERPLTSADEQLLSVLQGYGDKILADMARQNPGLVVEVERAIAEQLGAGSVTLETVASGLGLSPRTLSRKLAAEGTSFFQLLEGLRISLSKSYLRDSNLMLAEIAFLLGYSGLGSFNDAFKRWTGHSPGQFRAE</sequence>
<dbReference type="KEGG" id="sedi:EBB79_16025"/>
<proteinExistence type="predicted"/>
<reference evidence="5 6" key="1">
    <citation type="submission" date="2018-10" db="EMBL/GenBank/DDBJ databases">
        <title>Parasedimentitalea marina sp. nov., a psychrophilic bacterium isolated from deep seawater of the New Britain Trench.</title>
        <authorList>
            <person name="Cao J."/>
        </authorList>
    </citation>
    <scope>NUCLEOTIDE SEQUENCE [LARGE SCALE GENOMIC DNA]</scope>
    <source>
        <strain evidence="5 6">W43</strain>
    </source>
</reference>
<dbReference type="AlphaFoldDB" id="A0A3T0N5F9"/>
<dbReference type="InterPro" id="IPR009057">
    <property type="entry name" value="Homeodomain-like_sf"/>
</dbReference>
<keyword evidence="1" id="KW-0805">Transcription regulation</keyword>
<dbReference type="PANTHER" id="PTHR47894:SF4">
    <property type="entry name" value="HTH-TYPE TRANSCRIPTIONAL REGULATOR GADX"/>
    <property type="match status" value="1"/>
</dbReference>
<evidence type="ECO:0000313" key="6">
    <source>
        <dbReference type="Proteomes" id="UP000283063"/>
    </source>
</evidence>
<evidence type="ECO:0000256" key="2">
    <source>
        <dbReference type="ARBA" id="ARBA00023125"/>
    </source>
</evidence>